<evidence type="ECO:0000313" key="9">
    <source>
        <dbReference type="Proteomes" id="UP001367676"/>
    </source>
</evidence>
<name>A0AAN9TLX9_9HEMI</name>
<dbReference type="PROSITE" id="PS51360">
    <property type="entry name" value="PLUS3"/>
    <property type="match status" value="1"/>
</dbReference>
<organism evidence="8 9">
    <name type="scientific">Parthenolecanium corni</name>
    <dbReference type="NCBI Taxonomy" id="536013"/>
    <lineage>
        <taxon>Eukaryota</taxon>
        <taxon>Metazoa</taxon>
        <taxon>Ecdysozoa</taxon>
        <taxon>Arthropoda</taxon>
        <taxon>Hexapoda</taxon>
        <taxon>Insecta</taxon>
        <taxon>Pterygota</taxon>
        <taxon>Neoptera</taxon>
        <taxon>Paraneoptera</taxon>
        <taxon>Hemiptera</taxon>
        <taxon>Sternorrhyncha</taxon>
        <taxon>Coccoidea</taxon>
        <taxon>Coccidae</taxon>
        <taxon>Parthenolecanium</taxon>
    </lineage>
</organism>
<feature type="region of interest" description="Disordered" evidence="6">
    <location>
        <begin position="460"/>
        <end position="534"/>
    </location>
</feature>
<keyword evidence="4" id="KW-0539">Nucleus</keyword>
<dbReference type="PANTHER" id="PTHR13115:SF8">
    <property type="entry name" value="RNA POLYMERASE-ASSOCIATED PROTEIN RTF1 HOMOLOG"/>
    <property type="match status" value="1"/>
</dbReference>
<evidence type="ECO:0000256" key="2">
    <source>
        <dbReference type="ARBA" id="ARBA00023015"/>
    </source>
</evidence>
<evidence type="ECO:0000256" key="1">
    <source>
        <dbReference type="ARBA" id="ARBA00004123"/>
    </source>
</evidence>
<keyword evidence="5" id="KW-0175">Coiled coil</keyword>
<dbReference type="GO" id="GO:0003677">
    <property type="term" value="F:DNA binding"/>
    <property type="evidence" value="ECO:0007669"/>
    <property type="project" value="InterPro"/>
</dbReference>
<dbReference type="Gene3D" id="3.90.70.200">
    <property type="entry name" value="Plus-3 domain"/>
    <property type="match status" value="1"/>
</dbReference>
<dbReference type="AlphaFoldDB" id="A0AAN9TLX9"/>
<keyword evidence="9" id="KW-1185">Reference proteome</keyword>
<evidence type="ECO:0000256" key="6">
    <source>
        <dbReference type="SAM" id="MobiDB-lite"/>
    </source>
</evidence>
<dbReference type="GO" id="GO:0016593">
    <property type="term" value="C:Cdc73/Paf1 complex"/>
    <property type="evidence" value="ECO:0007669"/>
    <property type="project" value="TreeGrafter"/>
</dbReference>
<feature type="compositionally biased region" description="Basic and acidic residues" evidence="6">
    <location>
        <begin position="465"/>
        <end position="477"/>
    </location>
</feature>
<gene>
    <name evidence="8" type="ORF">V9T40_009973</name>
</gene>
<dbReference type="Proteomes" id="UP001367676">
    <property type="component" value="Unassembled WGS sequence"/>
</dbReference>
<protein>
    <recommendedName>
        <fullName evidence="7">Plus3 domain-containing protein</fullName>
    </recommendedName>
</protein>
<feature type="compositionally biased region" description="Acidic residues" evidence="6">
    <location>
        <begin position="36"/>
        <end position="56"/>
    </location>
</feature>
<feature type="compositionally biased region" description="Basic and acidic residues" evidence="6">
    <location>
        <begin position="69"/>
        <end position="141"/>
    </location>
</feature>
<dbReference type="InterPro" id="IPR004343">
    <property type="entry name" value="Plus-3_dom"/>
</dbReference>
<dbReference type="PANTHER" id="PTHR13115">
    <property type="entry name" value="RNA POLYMERASE-ASSOCIATED PROTEIN RTF1 HOMOLOG"/>
    <property type="match status" value="1"/>
</dbReference>
<reference evidence="8 9" key="1">
    <citation type="submission" date="2024-03" db="EMBL/GenBank/DDBJ databases">
        <title>Adaptation during the transition from Ophiocordyceps entomopathogen to insect associate is accompanied by gene loss and intensified selection.</title>
        <authorList>
            <person name="Ward C.M."/>
            <person name="Onetto C.A."/>
            <person name="Borneman A.R."/>
        </authorList>
    </citation>
    <scope>NUCLEOTIDE SEQUENCE [LARGE SCALE GENOMIC DNA]</scope>
    <source>
        <strain evidence="8">AWRI1</strain>
        <tissue evidence="8">Single Adult Female</tissue>
    </source>
</reference>
<sequence>MGKRKSQLSDYSDEDTKMTKKKSSKKSNEKKLKDSELEEGEVSDSESTDDSEEEFNDGYGSDMMGDEEDRFRLAQMTEKEREQEIFRRVEARETMKTRFNIEKKLRREQRRELRKQRLLEEKLASDSRDGFAERKKPDENSSRSGKKSSSGSKMRHEDVHEFDREKLKEEQYSKKDLEDTSKSSRMYKTKLKASDIYSDSDSADEQIVRKSRYRKKPVPSSSSSSDSESESHARVRGGTKRKIQYVSTRAQLSQMKLSRHKLERFICLPFFRRLASGCFVKVAIAANKSRSVYRICEITDVTETEEPYQLGDIQTNKIFKLKHGTLERNFRLEFISNSDFSDGDFVKWRDTCTLHGVKMPTVEQMESKIKDIKEALLFELTMEEVERIVNEKERFKNPPYEFAMKRVQLEKECEAARAASDSMRAGELQDELNEVEERAAKLDQFRTSTINSIKYINDRNRRKSVKEDEKDCKEQKVKSNPASKAKKPVVEQEELIESSEINDSTLDFSAFSDGTDKETDSPVAKINSHKEGKQ</sequence>
<feature type="domain" description="Plus3" evidence="7">
    <location>
        <begin position="246"/>
        <end position="377"/>
    </location>
</feature>
<evidence type="ECO:0000313" key="8">
    <source>
        <dbReference type="EMBL" id="KAK7597748.1"/>
    </source>
</evidence>
<feature type="region of interest" description="Disordered" evidence="6">
    <location>
        <begin position="202"/>
        <end position="241"/>
    </location>
</feature>
<accession>A0AAN9TLX9</accession>
<dbReference type="SMART" id="SM00719">
    <property type="entry name" value="Plus3"/>
    <property type="match status" value="1"/>
</dbReference>
<feature type="coiled-coil region" evidence="5">
    <location>
        <begin position="418"/>
        <end position="445"/>
    </location>
</feature>
<dbReference type="EMBL" id="JBBCAQ010000017">
    <property type="protein sequence ID" value="KAK7597748.1"/>
    <property type="molecule type" value="Genomic_DNA"/>
</dbReference>
<dbReference type="GO" id="GO:1990269">
    <property type="term" value="F:RNA polymerase II C-terminal domain phosphoserine binding"/>
    <property type="evidence" value="ECO:0007669"/>
    <property type="project" value="TreeGrafter"/>
</dbReference>
<evidence type="ECO:0000259" key="7">
    <source>
        <dbReference type="PROSITE" id="PS51360"/>
    </source>
</evidence>
<evidence type="ECO:0000256" key="3">
    <source>
        <dbReference type="ARBA" id="ARBA00023163"/>
    </source>
</evidence>
<keyword evidence="2" id="KW-0805">Transcription regulation</keyword>
<evidence type="ECO:0000256" key="5">
    <source>
        <dbReference type="SAM" id="Coils"/>
    </source>
</evidence>
<feature type="compositionally biased region" description="Basic and acidic residues" evidence="6">
    <location>
        <begin position="154"/>
        <end position="182"/>
    </location>
</feature>
<dbReference type="InterPro" id="IPR036128">
    <property type="entry name" value="Plus3-like_sf"/>
</dbReference>
<proteinExistence type="predicted"/>
<evidence type="ECO:0000256" key="4">
    <source>
        <dbReference type="ARBA" id="ARBA00023242"/>
    </source>
</evidence>
<feature type="compositionally biased region" description="Basic and acidic residues" evidence="6">
    <location>
        <begin position="26"/>
        <end position="35"/>
    </location>
</feature>
<dbReference type="Pfam" id="PF03126">
    <property type="entry name" value="Plus-3"/>
    <property type="match status" value="1"/>
</dbReference>
<dbReference type="SUPFAM" id="SSF159042">
    <property type="entry name" value="Plus3-like"/>
    <property type="match status" value="1"/>
</dbReference>
<feature type="region of interest" description="Disordered" evidence="6">
    <location>
        <begin position="1"/>
        <end position="183"/>
    </location>
</feature>
<comment type="subcellular location">
    <subcellularLocation>
        <location evidence="1">Nucleus</location>
    </subcellularLocation>
</comment>
<comment type="caution">
    <text evidence="8">The sequence shown here is derived from an EMBL/GenBank/DDBJ whole genome shotgun (WGS) entry which is preliminary data.</text>
</comment>
<keyword evidence="3" id="KW-0804">Transcription</keyword>